<evidence type="ECO:0000313" key="2">
    <source>
        <dbReference type="EMBL" id="PKR87078.1"/>
    </source>
</evidence>
<dbReference type="GO" id="GO:0007165">
    <property type="term" value="P:signal transduction"/>
    <property type="evidence" value="ECO:0007669"/>
    <property type="project" value="InterPro"/>
</dbReference>
<evidence type="ECO:0000259" key="1">
    <source>
        <dbReference type="PROSITE" id="PS50851"/>
    </source>
</evidence>
<proteinExistence type="predicted"/>
<dbReference type="Pfam" id="PF01584">
    <property type="entry name" value="CheW"/>
    <property type="match status" value="1"/>
</dbReference>
<sequence>MMDAVEQTENKMIVFQLKENEYAIPVQQVLAIEKVLHITRVPNTASFIKGVINLRGVIIPIIDLQNRLGIGAIELTEKTRIIIVSMDNVEVGLMVDGANDVLDIPSELVEPQPEVVNSVKAEFISSVANLNKRLIMIMSLEKIVSPLN</sequence>
<evidence type="ECO:0000313" key="3">
    <source>
        <dbReference type="Proteomes" id="UP000233440"/>
    </source>
</evidence>
<name>A0A2N3LR60_9BACI</name>
<dbReference type="PANTHER" id="PTHR22617">
    <property type="entry name" value="CHEMOTAXIS SENSOR HISTIDINE KINASE-RELATED"/>
    <property type="match status" value="1"/>
</dbReference>
<dbReference type="PANTHER" id="PTHR22617:SF23">
    <property type="entry name" value="CHEMOTAXIS PROTEIN CHEW"/>
    <property type="match status" value="1"/>
</dbReference>
<comment type="caution">
    <text evidence="2">The sequence shown here is derived from an EMBL/GenBank/DDBJ whole genome shotgun (WGS) entry which is preliminary data.</text>
</comment>
<protein>
    <submittedName>
        <fullName evidence="2">Chemotaxis protein CheW</fullName>
    </submittedName>
</protein>
<dbReference type="InterPro" id="IPR039315">
    <property type="entry name" value="CheW"/>
</dbReference>
<feature type="domain" description="CheW-like" evidence="1">
    <location>
        <begin position="9"/>
        <end position="148"/>
    </location>
</feature>
<dbReference type="SMART" id="SM00260">
    <property type="entry name" value="CheW"/>
    <property type="match status" value="1"/>
</dbReference>
<accession>A0A2N3LR60</accession>
<gene>
    <name evidence="2" type="ORF">CWO92_03210</name>
</gene>
<dbReference type="SUPFAM" id="SSF50341">
    <property type="entry name" value="CheW-like"/>
    <property type="match status" value="1"/>
</dbReference>
<dbReference type="PROSITE" id="PS50851">
    <property type="entry name" value="CHEW"/>
    <property type="match status" value="1"/>
</dbReference>
<reference evidence="2 3" key="1">
    <citation type="submission" date="2017-11" db="EMBL/GenBank/DDBJ databases">
        <title>Bacillus camelliae sp. nov., isolated from pu'er tea.</title>
        <authorList>
            <person name="Niu L."/>
        </authorList>
    </citation>
    <scope>NUCLEOTIDE SEQUENCE [LARGE SCALE GENOMIC DNA]</scope>
    <source>
        <strain evidence="2 3">7578-1</strain>
    </source>
</reference>
<dbReference type="Gene3D" id="2.40.50.180">
    <property type="entry name" value="CheA-289, Domain 4"/>
    <property type="match status" value="1"/>
</dbReference>
<dbReference type="Proteomes" id="UP000233440">
    <property type="component" value="Unassembled WGS sequence"/>
</dbReference>
<dbReference type="InterPro" id="IPR002545">
    <property type="entry name" value="CheW-lke_dom"/>
</dbReference>
<dbReference type="RefSeq" id="WP_101352725.1">
    <property type="nucleotide sequence ID" value="NZ_PIQO01000001.1"/>
</dbReference>
<dbReference type="GO" id="GO:0005829">
    <property type="term" value="C:cytosol"/>
    <property type="evidence" value="ECO:0007669"/>
    <property type="project" value="TreeGrafter"/>
</dbReference>
<dbReference type="InterPro" id="IPR036061">
    <property type="entry name" value="CheW-like_dom_sf"/>
</dbReference>
<keyword evidence="3" id="KW-1185">Reference proteome</keyword>
<dbReference type="EMBL" id="PIQO01000001">
    <property type="protein sequence ID" value="PKR87078.1"/>
    <property type="molecule type" value="Genomic_DNA"/>
</dbReference>
<organism evidence="2 3">
    <name type="scientific">Heyndrickxia camelliae</name>
    <dbReference type="NCBI Taxonomy" id="1707093"/>
    <lineage>
        <taxon>Bacteria</taxon>
        <taxon>Bacillati</taxon>
        <taxon>Bacillota</taxon>
        <taxon>Bacilli</taxon>
        <taxon>Bacillales</taxon>
        <taxon>Bacillaceae</taxon>
        <taxon>Heyndrickxia</taxon>
    </lineage>
</organism>
<dbReference type="OrthoDB" id="9794382at2"/>
<dbReference type="AlphaFoldDB" id="A0A2N3LR60"/>
<dbReference type="Gene3D" id="2.30.30.40">
    <property type="entry name" value="SH3 Domains"/>
    <property type="match status" value="1"/>
</dbReference>
<dbReference type="GO" id="GO:0006935">
    <property type="term" value="P:chemotaxis"/>
    <property type="evidence" value="ECO:0007669"/>
    <property type="project" value="InterPro"/>
</dbReference>